<dbReference type="PaxDb" id="3880-AES92432"/>
<dbReference type="Proteomes" id="UP000002051">
    <property type="component" value="Chromosome 4"/>
</dbReference>
<dbReference type="EMBL" id="CM001220">
    <property type="protein sequence ID" value="AES92432.1"/>
    <property type="molecule type" value="Genomic_DNA"/>
</dbReference>
<accession>G7JEB8</accession>
<proteinExistence type="predicted"/>
<evidence type="ECO:0000313" key="1">
    <source>
        <dbReference type="EMBL" id="AES92432.1"/>
    </source>
</evidence>
<keyword evidence="3" id="KW-1185">Reference proteome</keyword>
<name>G7JEB8_MEDTR</name>
<reference evidence="1 3" key="2">
    <citation type="journal article" date="2014" name="BMC Genomics">
        <title>An improved genome release (version Mt4.0) for the model legume Medicago truncatula.</title>
        <authorList>
            <person name="Tang H."/>
            <person name="Krishnakumar V."/>
            <person name="Bidwell S."/>
            <person name="Rosen B."/>
            <person name="Chan A."/>
            <person name="Zhou S."/>
            <person name="Gentzbittel L."/>
            <person name="Childs K.L."/>
            <person name="Yandell M."/>
            <person name="Gundlach H."/>
            <person name="Mayer K.F."/>
            <person name="Schwartz D.C."/>
            <person name="Town C.D."/>
        </authorList>
    </citation>
    <scope>GENOME REANNOTATION</scope>
    <source>
        <strain evidence="2 3">cv. Jemalong A17</strain>
    </source>
</reference>
<organism evidence="1 3">
    <name type="scientific">Medicago truncatula</name>
    <name type="common">Barrel medic</name>
    <name type="synonym">Medicago tribuloides</name>
    <dbReference type="NCBI Taxonomy" id="3880"/>
    <lineage>
        <taxon>Eukaryota</taxon>
        <taxon>Viridiplantae</taxon>
        <taxon>Streptophyta</taxon>
        <taxon>Embryophyta</taxon>
        <taxon>Tracheophyta</taxon>
        <taxon>Spermatophyta</taxon>
        <taxon>Magnoliopsida</taxon>
        <taxon>eudicotyledons</taxon>
        <taxon>Gunneridae</taxon>
        <taxon>Pentapetalae</taxon>
        <taxon>rosids</taxon>
        <taxon>fabids</taxon>
        <taxon>Fabales</taxon>
        <taxon>Fabaceae</taxon>
        <taxon>Papilionoideae</taxon>
        <taxon>50 kb inversion clade</taxon>
        <taxon>NPAAA clade</taxon>
        <taxon>Hologalegina</taxon>
        <taxon>IRL clade</taxon>
        <taxon>Trifolieae</taxon>
        <taxon>Medicago</taxon>
    </lineage>
</organism>
<dbReference type="HOGENOM" id="CLU_3071714_0_0_1"/>
<evidence type="ECO:0000313" key="3">
    <source>
        <dbReference type="Proteomes" id="UP000002051"/>
    </source>
</evidence>
<reference evidence="2" key="3">
    <citation type="submission" date="2015-04" db="UniProtKB">
        <authorList>
            <consortium name="EnsemblPlants"/>
        </authorList>
    </citation>
    <scope>IDENTIFICATION</scope>
    <source>
        <strain evidence="2">cv. Jemalong A17</strain>
    </source>
</reference>
<reference evidence="1 3" key="1">
    <citation type="journal article" date="2011" name="Nature">
        <title>The Medicago genome provides insight into the evolution of rhizobial symbioses.</title>
        <authorList>
            <person name="Young N.D."/>
            <person name="Debelle F."/>
            <person name="Oldroyd G.E."/>
            <person name="Geurts R."/>
            <person name="Cannon S.B."/>
            <person name="Udvardi M.K."/>
            <person name="Benedito V.A."/>
            <person name="Mayer K.F."/>
            <person name="Gouzy J."/>
            <person name="Schoof H."/>
            <person name="Van de Peer Y."/>
            <person name="Proost S."/>
            <person name="Cook D.R."/>
            <person name="Meyers B.C."/>
            <person name="Spannagl M."/>
            <person name="Cheung F."/>
            <person name="De Mita S."/>
            <person name="Krishnakumar V."/>
            <person name="Gundlach H."/>
            <person name="Zhou S."/>
            <person name="Mudge J."/>
            <person name="Bharti A.K."/>
            <person name="Murray J.D."/>
            <person name="Naoumkina M.A."/>
            <person name="Rosen B."/>
            <person name="Silverstein K.A."/>
            <person name="Tang H."/>
            <person name="Rombauts S."/>
            <person name="Zhao P.X."/>
            <person name="Zhou P."/>
            <person name="Barbe V."/>
            <person name="Bardou P."/>
            <person name="Bechner M."/>
            <person name="Bellec A."/>
            <person name="Berger A."/>
            <person name="Berges H."/>
            <person name="Bidwell S."/>
            <person name="Bisseling T."/>
            <person name="Choisne N."/>
            <person name="Couloux A."/>
            <person name="Denny R."/>
            <person name="Deshpande S."/>
            <person name="Dai X."/>
            <person name="Doyle J.J."/>
            <person name="Dudez A.M."/>
            <person name="Farmer A.D."/>
            <person name="Fouteau S."/>
            <person name="Franken C."/>
            <person name="Gibelin C."/>
            <person name="Gish J."/>
            <person name="Goldstein S."/>
            <person name="Gonzalez A.J."/>
            <person name="Green P.J."/>
            <person name="Hallab A."/>
            <person name="Hartog M."/>
            <person name="Hua A."/>
            <person name="Humphray S.J."/>
            <person name="Jeong D.H."/>
            <person name="Jing Y."/>
            <person name="Jocker A."/>
            <person name="Kenton S.M."/>
            <person name="Kim D.J."/>
            <person name="Klee K."/>
            <person name="Lai H."/>
            <person name="Lang C."/>
            <person name="Lin S."/>
            <person name="Macmil S.L."/>
            <person name="Magdelenat G."/>
            <person name="Matthews L."/>
            <person name="McCorrison J."/>
            <person name="Monaghan E.L."/>
            <person name="Mun J.H."/>
            <person name="Najar F.Z."/>
            <person name="Nicholson C."/>
            <person name="Noirot C."/>
            <person name="O'Bleness M."/>
            <person name="Paule C.R."/>
            <person name="Poulain J."/>
            <person name="Prion F."/>
            <person name="Qin B."/>
            <person name="Qu C."/>
            <person name="Retzel E.F."/>
            <person name="Riddle C."/>
            <person name="Sallet E."/>
            <person name="Samain S."/>
            <person name="Samson N."/>
            <person name="Sanders I."/>
            <person name="Saurat O."/>
            <person name="Scarpelli C."/>
            <person name="Schiex T."/>
            <person name="Segurens B."/>
            <person name="Severin A.J."/>
            <person name="Sherrier D.J."/>
            <person name="Shi R."/>
            <person name="Sims S."/>
            <person name="Singer S.R."/>
            <person name="Sinharoy S."/>
            <person name="Sterck L."/>
            <person name="Viollet A."/>
            <person name="Wang B.B."/>
            <person name="Wang K."/>
            <person name="Wang M."/>
            <person name="Wang X."/>
            <person name="Warfsmann J."/>
            <person name="Weissenbach J."/>
            <person name="White D.D."/>
            <person name="White J.D."/>
            <person name="Wiley G.B."/>
            <person name="Wincker P."/>
            <person name="Xing Y."/>
            <person name="Yang L."/>
            <person name="Yao Z."/>
            <person name="Ying F."/>
            <person name="Zhai J."/>
            <person name="Zhou L."/>
            <person name="Zuber A."/>
            <person name="Denarie J."/>
            <person name="Dixon R.A."/>
            <person name="May G.D."/>
            <person name="Schwartz D.C."/>
            <person name="Rogers J."/>
            <person name="Quetier F."/>
            <person name="Town C.D."/>
            <person name="Roe B.A."/>
        </authorList>
    </citation>
    <scope>NUCLEOTIDE SEQUENCE [LARGE SCALE GENOMIC DNA]</scope>
    <source>
        <strain evidence="1">A17</strain>
        <strain evidence="2 3">cv. Jemalong A17</strain>
    </source>
</reference>
<gene>
    <name evidence="1" type="ordered locus">MTR_4g129450</name>
</gene>
<dbReference type="AlphaFoldDB" id="G7JEB8"/>
<evidence type="ECO:0000313" key="2">
    <source>
        <dbReference type="EnsemblPlants" id="AES92432"/>
    </source>
</evidence>
<sequence length="53" mass="5906">MTESLKKGTFVREFARGRSTGKSARRKYFVRGYTPGKKRGAQPLSALTDALID</sequence>
<protein>
    <submittedName>
        <fullName evidence="1 2">Uncharacterized protein</fullName>
    </submittedName>
</protein>
<dbReference type="EnsemblPlants" id="AES92432">
    <property type="protein sequence ID" value="AES92432"/>
    <property type="gene ID" value="MTR_4g129450"/>
</dbReference>